<keyword evidence="1" id="KW-0472">Membrane</keyword>
<evidence type="ECO:0000313" key="3">
    <source>
        <dbReference type="Proteomes" id="UP000292818"/>
    </source>
</evidence>
<feature type="transmembrane region" description="Helical" evidence="1">
    <location>
        <begin position="32"/>
        <end position="53"/>
    </location>
</feature>
<accession>A0A4Q7DUX6</accession>
<keyword evidence="1" id="KW-0812">Transmembrane</keyword>
<gene>
    <name evidence="2" type="ORF">LDELB18P1_1546</name>
</gene>
<sequence length="55" mass="5943">MGFWIMLLSGLIGLALVIYAFKKELPKGQKIAFWLIGAALLVFAVALALPNGLQL</sequence>
<proteinExistence type="predicted"/>
<comment type="caution">
    <text evidence="2">The sequence shown here is derived from an EMBL/GenBank/DDBJ whole genome shotgun (WGS) entry which is preliminary data.</text>
</comment>
<reference evidence="2 3" key="1">
    <citation type="submission" date="2019-01" db="EMBL/GenBank/DDBJ databases">
        <title>Colonization of the human gut by bovine bacteria present in Parmesan cheese.</title>
        <authorList>
            <person name="Lugli G.A."/>
            <person name="Milani C."/>
        </authorList>
    </citation>
    <scope>NUCLEOTIDE SEQUENCE [LARGE SCALE GENOMIC DNA]</scope>
    <source>
        <strain evidence="2 3">LDELB18P1</strain>
    </source>
</reference>
<evidence type="ECO:0000313" key="2">
    <source>
        <dbReference type="EMBL" id="RZM15808.1"/>
    </source>
</evidence>
<name>A0A4Q7DUX6_9LACO</name>
<dbReference type="AlphaFoldDB" id="A0A4Q7DUX6"/>
<evidence type="ECO:0000256" key="1">
    <source>
        <dbReference type="SAM" id="Phobius"/>
    </source>
</evidence>
<dbReference type="RefSeq" id="WP_003615988.1">
    <property type="nucleotide sequence ID" value="NZ_CABKPX010000001.1"/>
</dbReference>
<organism evidence="2 3">
    <name type="scientific">Lactobacillus delbrueckii</name>
    <dbReference type="NCBI Taxonomy" id="1584"/>
    <lineage>
        <taxon>Bacteria</taxon>
        <taxon>Bacillati</taxon>
        <taxon>Bacillota</taxon>
        <taxon>Bacilli</taxon>
        <taxon>Lactobacillales</taxon>
        <taxon>Lactobacillaceae</taxon>
        <taxon>Lactobacillus</taxon>
    </lineage>
</organism>
<protein>
    <submittedName>
        <fullName evidence="2">Uncharacterized protein</fullName>
    </submittedName>
</protein>
<dbReference type="EMBL" id="SETJ01000071">
    <property type="protein sequence ID" value="RZM15808.1"/>
    <property type="molecule type" value="Genomic_DNA"/>
</dbReference>
<dbReference type="Proteomes" id="UP000292818">
    <property type="component" value="Unassembled WGS sequence"/>
</dbReference>
<keyword evidence="1" id="KW-1133">Transmembrane helix</keyword>